<dbReference type="AlphaFoldDB" id="A0A8S2UNM4"/>
<protein>
    <submittedName>
        <fullName evidence="2">Uncharacterized protein</fullName>
    </submittedName>
</protein>
<evidence type="ECO:0000313" key="1">
    <source>
        <dbReference type="EMBL" id="CAF1556759.1"/>
    </source>
</evidence>
<reference evidence="2" key="1">
    <citation type="submission" date="2021-02" db="EMBL/GenBank/DDBJ databases">
        <authorList>
            <person name="Nowell W R."/>
        </authorList>
    </citation>
    <scope>NUCLEOTIDE SEQUENCE</scope>
</reference>
<evidence type="ECO:0000313" key="2">
    <source>
        <dbReference type="EMBL" id="CAF4347820.1"/>
    </source>
</evidence>
<organism evidence="2 3">
    <name type="scientific">Didymodactylos carnosus</name>
    <dbReference type="NCBI Taxonomy" id="1234261"/>
    <lineage>
        <taxon>Eukaryota</taxon>
        <taxon>Metazoa</taxon>
        <taxon>Spiralia</taxon>
        <taxon>Gnathifera</taxon>
        <taxon>Rotifera</taxon>
        <taxon>Eurotatoria</taxon>
        <taxon>Bdelloidea</taxon>
        <taxon>Philodinida</taxon>
        <taxon>Philodinidae</taxon>
        <taxon>Didymodactylos</taxon>
    </lineage>
</organism>
<sequence length="179" mass="19650">MSVGSKSFVSGSSTEGGAYACHLAQCPMQDMDYMYVCGTISIESCLIKTQVPGFVQIKNDKTSLKQFNDIDELPIKQNQHGETCINGLQLKQAFCPTHSFQFLPTALLTTTGETMSSSASACTQITLNGDGQSSLAQQFQQTLNSIQTLRLNENVDDFKQKYIKIAGKFRQGVDQEGHF</sequence>
<dbReference type="EMBL" id="CAJNOK010041256">
    <property type="protein sequence ID" value="CAF1556759.1"/>
    <property type="molecule type" value="Genomic_DNA"/>
</dbReference>
<comment type="caution">
    <text evidence="2">The sequence shown here is derived from an EMBL/GenBank/DDBJ whole genome shotgun (WGS) entry which is preliminary data.</text>
</comment>
<evidence type="ECO:0000313" key="3">
    <source>
        <dbReference type="Proteomes" id="UP000682733"/>
    </source>
</evidence>
<gene>
    <name evidence="1" type="ORF">OVA965_LOCUS39591</name>
    <name evidence="2" type="ORF">TMI583_LOCUS40918</name>
</gene>
<dbReference type="Proteomes" id="UP000677228">
    <property type="component" value="Unassembled WGS sequence"/>
</dbReference>
<name>A0A8S2UNM4_9BILA</name>
<proteinExistence type="predicted"/>
<dbReference type="EMBL" id="CAJOBA010063803">
    <property type="protein sequence ID" value="CAF4347820.1"/>
    <property type="molecule type" value="Genomic_DNA"/>
</dbReference>
<accession>A0A8S2UNM4</accession>
<dbReference type="Proteomes" id="UP000682733">
    <property type="component" value="Unassembled WGS sequence"/>
</dbReference>